<organism evidence="1 2">
    <name type="scientific">Roseibium aggregatum (strain ATCC 25650 / DSM 13394 / JCM 20685 / NBRC 16684 / NCIMB 2208 / IAM 12614 / B1)</name>
    <name type="common">Stappia aggregata</name>
    <dbReference type="NCBI Taxonomy" id="384765"/>
    <lineage>
        <taxon>Bacteria</taxon>
        <taxon>Pseudomonadati</taxon>
        <taxon>Pseudomonadota</taxon>
        <taxon>Alphaproteobacteria</taxon>
        <taxon>Hyphomicrobiales</taxon>
        <taxon>Stappiaceae</taxon>
        <taxon>Roseibium</taxon>
    </lineage>
</organism>
<gene>
    <name evidence="1" type="ORF">SIAM614_01564</name>
</gene>
<dbReference type="AlphaFoldDB" id="A0P0X3"/>
<dbReference type="RefSeq" id="WP_006938730.1">
    <property type="nucleotide sequence ID" value="NZ_AAUW01000021.1"/>
</dbReference>
<evidence type="ECO:0000313" key="2">
    <source>
        <dbReference type="Proteomes" id="UP000004848"/>
    </source>
</evidence>
<name>A0P0X3_ROSAI</name>
<dbReference type="GeneID" id="68849121"/>
<accession>A0P0X3</accession>
<protein>
    <submittedName>
        <fullName evidence="1">Uncharacterized protein</fullName>
    </submittedName>
</protein>
<dbReference type="EMBL" id="AAUW01000021">
    <property type="protein sequence ID" value="EAV41437.1"/>
    <property type="molecule type" value="Genomic_DNA"/>
</dbReference>
<evidence type="ECO:0000313" key="1">
    <source>
        <dbReference type="EMBL" id="EAV41437.1"/>
    </source>
</evidence>
<dbReference type="Proteomes" id="UP000004848">
    <property type="component" value="Unassembled WGS sequence"/>
</dbReference>
<sequence>MAPPHEIVPRQPLLAVNPEEAQRDGADHGAFAGRTVKLSENQFQRLREAFAGELHEDVKKALSGIYDPGNEKRSLEAMGVTLRNLKDLAVQKSKEKSHQNRYNISSRHLGSLDIEKLEELAELLPGESLQELAACLLNEPDLNVKTLRDLRVIFPSLSPEDLCNLTQLRDRDELAKAVGGRFEGNQDFIKGRFWAKDDTLKLAALVRAFNCVDLGEIADICQEKSPENHDDFIEITLTFPETPVADVLKQVSEPKFKDAQDCRYIALALSNIWQDIDINTIVALARTDGLSPRAVKALHGLLPGVEPAQIIEWAANPRLNVKTEWAANPDLNPENVKALRELFPAANPVEIIEWAAIPGLNLKNAIALRELFPDTHPANIIEEAATPGLNLENVKALRELFPAANPAEIIEWAAVRGLNLENVKVLRALFPDLHPDDFVRLGAQRHDLSQEKGRALKEIFPDASIYALIGTLETYGNLGRDLDLDTLWDLKKFFPDASLGDISIWISPLSGGAVKMDTLRALNNIFPDASPEDAFRALKGLGDLPLDELRGLKGVFPETGILALVDARIFYGKHDLTRLKKFRDLVSLDYRNPEYVTNIFGVSKLISEQNLEAFLALQKIFSDANILTLAKIVSKNPNLDMEKAKDLRDQNPGCDFDTLRLLNILADCLQES</sequence>
<reference evidence="1 2" key="1">
    <citation type="submission" date="2006-05" db="EMBL/GenBank/DDBJ databases">
        <authorList>
            <person name="King G."/>
            <person name="Ferriera S."/>
            <person name="Johnson J."/>
            <person name="Kravitz S."/>
            <person name="Beeson K."/>
            <person name="Sutton G."/>
            <person name="Rogers Y.-H."/>
            <person name="Friedman R."/>
            <person name="Frazier M."/>
            <person name="Venter J.C."/>
        </authorList>
    </citation>
    <scope>NUCLEOTIDE SEQUENCE [LARGE SCALE GENOMIC DNA]</scope>
    <source>
        <strain evidence="2">ATCC 25650 / DSM 13394 / JCM 20685 / NBRC 16684 / NCIMB 2208 / IAM 12614 / B1</strain>
    </source>
</reference>
<dbReference type="OrthoDB" id="9803319at2"/>
<proteinExistence type="predicted"/>
<comment type="caution">
    <text evidence="1">The sequence shown here is derived from an EMBL/GenBank/DDBJ whole genome shotgun (WGS) entry which is preliminary data.</text>
</comment>